<dbReference type="NCBIfam" id="TIGR01376">
    <property type="entry name" value="POMP_repeat"/>
    <property type="match status" value="2"/>
</dbReference>
<dbReference type="SMART" id="SM00710">
    <property type="entry name" value="PbH1"/>
    <property type="match status" value="5"/>
</dbReference>
<organism evidence="10">
    <name type="scientific">uncultured Polaribacter sp</name>
    <dbReference type="NCBI Taxonomy" id="174711"/>
    <lineage>
        <taxon>Bacteria</taxon>
        <taxon>Pseudomonadati</taxon>
        <taxon>Bacteroidota</taxon>
        <taxon>Flavobacteriia</taxon>
        <taxon>Flavobacteriales</taxon>
        <taxon>Flavobacteriaceae</taxon>
        <taxon>environmental samples</taxon>
    </lineage>
</organism>
<dbReference type="AlphaFoldDB" id="F4MNK2"/>
<feature type="chain" id="PRO_5003317549" description="Secretion system C-terminal sorting domain-containing protein" evidence="8">
    <location>
        <begin position="23"/>
        <end position="902"/>
    </location>
</feature>
<comment type="subcellular location">
    <subcellularLocation>
        <location evidence="1">Cell envelope</location>
    </subcellularLocation>
    <subcellularLocation>
        <location evidence="2">Cell outer membrane</location>
    </subcellularLocation>
    <subcellularLocation>
        <location evidence="3">Secreted</location>
    </subcellularLocation>
</comment>
<evidence type="ECO:0000256" key="7">
    <source>
        <dbReference type="ARBA" id="ARBA00023237"/>
    </source>
</evidence>
<feature type="signal peptide" evidence="8">
    <location>
        <begin position="1"/>
        <end position="22"/>
    </location>
</feature>
<proteinExistence type="predicted"/>
<evidence type="ECO:0000256" key="8">
    <source>
        <dbReference type="SAM" id="SignalP"/>
    </source>
</evidence>
<gene>
    <name evidence="10" type="ORF">S3_860_0022</name>
</gene>
<evidence type="ECO:0000256" key="6">
    <source>
        <dbReference type="ARBA" id="ARBA00023136"/>
    </source>
</evidence>
<dbReference type="InterPro" id="IPR011050">
    <property type="entry name" value="Pectin_lyase_fold/virulence"/>
</dbReference>
<dbReference type="Pfam" id="PF18962">
    <property type="entry name" value="Por_Secre_tail"/>
    <property type="match status" value="1"/>
</dbReference>
<dbReference type="Pfam" id="PF02415">
    <property type="entry name" value="Chlam_PMP"/>
    <property type="match status" value="2"/>
</dbReference>
<accession>F4MNK2</accession>
<dbReference type="GO" id="GO:0009279">
    <property type="term" value="C:cell outer membrane"/>
    <property type="evidence" value="ECO:0007669"/>
    <property type="project" value="UniProtKB-SubCell"/>
</dbReference>
<protein>
    <recommendedName>
        <fullName evidence="9">Secretion system C-terminal sorting domain-containing protein</fullName>
    </recommendedName>
</protein>
<keyword evidence="6" id="KW-0472">Membrane</keyword>
<keyword evidence="5 8" id="KW-0732">Signal</keyword>
<dbReference type="PANTHER" id="PTHR11319:SF35">
    <property type="entry name" value="OUTER MEMBRANE PROTEIN PMPC-RELATED"/>
    <property type="match status" value="1"/>
</dbReference>
<feature type="domain" description="Secretion system C-terminal sorting" evidence="9">
    <location>
        <begin position="847"/>
        <end position="900"/>
    </location>
</feature>
<dbReference type="EMBL" id="FQ032834">
    <property type="protein sequence ID" value="CBL88237.1"/>
    <property type="molecule type" value="Genomic_DNA"/>
</dbReference>
<dbReference type="InterPro" id="IPR026444">
    <property type="entry name" value="Secre_tail"/>
</dbReference>
<reference evidence="10" key="2">
    <citation type="journal article" date="2012" name="Environ. Microbiol.">
        <title>Genomic content of uncultured Bacteroidetes from contrasting oceanic provinces in the North Atlantic Ocean.</title>
        <authorList>
            <person name="Gomez-Pereira P.R."/>
            <person name="Schuler M."/>
            <person name="Fuchs B.M."/>
            <person name="Bennke C."/>
            <person name="Teeling H."/>
            <person name="Waldmann J."/>
            <person name="Richter M."/>
            <person name="Barbe V."/>
            <person name="Bataille E."/>
            <person name="Glockner F.O."/>
            <person name="Amann R."/>
        </authorList>
    </citation>
    <scope>NUCLEOTIDE SEQUENCE</scope>
</reference>
<dbReference type="InterPro" id="IPR012334">
    <property type="entry name" value="Pectin_lyas_fold"/>
</dbReference>
<dbReference type="InterPro" id="IPR006626">
    <property type="entry name" value="PbH1"/>
</dbReference>
<dbReference type="PANTHER" id="PTHR11319">
    <property type="entry name" value="G PROTEIN-COUPLED RECEPTOR-RELATED"/>
    <property type="match status" value="1"/>
</dbReference>
<keyword evidence="4" id="KW-0964">Secreted</keyword>
<evidence type="ECO:0000256" key="2">
    <source>
        <dbReference type="ARBA" id="ARBA00004442"/>
    </source>
</evidence>
<evidence type="ECO:0000256" key="5">
    <source>
        <dbReference type="ARBA" id="ARBA00022729"/>
    </source>
</evidence>
<dbReference type="NCBIfam" id="TIGR04183">
    <property type="entry name" value="Por_Secre_tail"/>
    <property type="match status" value="1"/>
</dbReference>
<reference evidence="10" key="1">
    <citation type="submission" date="2010-05" db="EMBL/GenBank/DDBJ databases">
        <authorList>
            <person name="Genoscope - CEA"/>
        </authorList>
    </citation>
    <scope>NUCLEOTIDE SEQUENCE</scope>
</reference>
<dbReference type="InterPro" id="IPR003368">
    <property type="entry name" value="POMP_repeat"/>
</dbReference>
<keyword evidence="7" id="KW-0998">Cell outer membrane</keyword>
<evidence type="ECO:0000256" key="1">
    <source>
        <dbReference type="ARBA" id="ARBA00004196"/>
    </source>
</evidence>
<evidence type="ECO:0000259" key="9">
    <source>
        <dbReference type="Pfam" id="PF18962"/>
    </source>
</evidence>
<dbReference type="SUPFAM" id="SSF51126">
    <property type="entry name" value="Pectin lyase-like"/>
    <property type="match status" value="1"/>
</dbReference>
<sequence length="902" mass="94339">MMMKNTILTICLSLFLAGGLFSQQTVYVAATAAGNNDGTSEANAYGNFATALVDINSTGDKLIVIGTVSVGSATIWNKNFAFTIEGKDATSTITGNGGTSRLFTLNQTTTIDVTFKDLTFSNYNTNLAGGGVLLSNNAGATVTFNNCIITGNSVTHAAGGGTIFFANGTLNIIDSSFENNTSSDEGGAIFANSGTITITNTLFKTNSAATKGGAIYTANGDFTITGSTFYDNETTGAGGGSAFYVAGSGSTNSITNCTFFQNTTANTNQDYGTIRTDNGNTTVTNSLFYDNKTNNDAGVVSDWGSGPGGTQTFTNSIAQWISTNIDNQDEGAGSITGIKGGTGTPADLTNSSLSWNATLNKVTYTAPDALTNDTPIDFGSDTEDVGAYDSKINIFIGGTTGSVEGWTTATNWSNGVLPSATDNVAILTGKNCNLPISTTLNDIKITSLLRITSNQGLVVNGDAIGTGTVRYSRGLTNDADNTKAWHLVASPVVGEEFDAAYADINDIATGTGSNRGIATYDTGSTGAAAWSYFTGTTITTTSGQGYSMKITPDAITSGGGEYADGFVVFEGTLNDTDVTTPALAAGFNLLGNPYTSFVNSGVFLSDAANSATGMDKTQMWVWNSNTETYHVKTAGEAFVLAPAQGFFVNSTNTAAVTFSKTNQATTGGAFQKTARTEIKLLMTDGTNERFAKIYLADTATTGFDSGWEGEVFGGIANNIDVFTELVSDNQGKKYQVQSLPISEMESTVIPVGIISEAGKELTFSMTGVNIPSDVKIYLEDRVANTFNELTESKTFKVTLSEALNDVGRFYLHASKSALNVNDALALNGVSMYKSNATTLKVVGLPNGTSNIKLFNILGKQVLNTSFIANGVKEITLPKLAMGVYIVQLETETSKLNKKIVLE</sequence>
<evidence type="ECO:0000313" key="10">
    <source>
        <dbReference type="EMBL" id="CBL88237.1"/>
    </source>
</evidence>
<name>F4MNK2_9FLAO</name>
<dbReference type="Gene3D" id="2.160.20.10">
    <property type="entry name" value="Single-stranded right-handed beta-helix, Pectin lyase-like"/>
    <property type="match status" value="1"/>
</dbReference>
<evidence type="ECO:0000256" key="4">
    <source>
        <dbReference type="ARBA" id="ARBA00022525"/>
    </source>
</evidence>
<evidence type="ECO:0000256" key="3">
    <source>
        <dbReference type="ARBA" id="ARBA00004613"/>
    </source>
</evidence>
<dbReference type="GO" id="GO:0005576">
    <property type="term" value="C:extracellular region"/>
    <property type="evidence" value="ECO:0007669"/>
    <property type="project" value="UniProtKB-SubCell"/>
</dbReference>